<reference evidence="1 2" key="1">
    <citation type="journal article" date="2018" name="Microbes Environ.">
        <title>Comparative Genomic Insights into Endofungal Lifestyles of Two Bacterial Endosymbionts, Mycoavidus cysteinexigens and Burkholderia rhizoxinica.</title>
        <authorList>
            <person name="Sharmin D."/>
            <person name="Guo Y."/>
            <person name="Nishizawa T."/>
            <person name="Ohshima S."/>
            <person name="Sato Y."/>
            <person name="Takashima Y."/>
            <person name="Narisawa K."/>
            <person name="Ohta H."/>
        </authorList>
    </citation>
    <scope>NUCLEOTIDE SEQUENCE [LARGE SCALE GENOMIC DNA]</scope>
    <source>
        <strain evidence="1 2">B1-EB</strain>
    </source>
</reference>
<keyword evidence="2" id="KW-1185">Reference proteome</keyword>
<accession>A0A2Z6EWI1</accession>
<organism evidence="1 2">
    <name type="scientific">Mycoavidus cysteinexigens</name>
    <dbReference type="NCBI Taxonomy" id="1553431"/>
    <lineage>
        <taxon>Bacteria</taxon>
        <taxon>Pseudomonadati</taxon>
        <taxon>Pseudomonadota</taxon>
        <taxon>Betaproteobacteria</taxon>
        <taxon>Burkholderiales</taxon>
        <taxon>Burkholderiaceae</taxon>
        <taxon>Mycoavidus</taxon>
    </lineage>
</organism>
<evidence type="ECO:0000313" key="2">
    <source>
        <dbReference type="Proteomes" id="UP000282597"/>
    </source>
</evidence>
<dbReference type="KEGG" id="mcys:MCB1EB_1630"/>
<proteinExistence type="predicted"/>
<dbReference type="RefSeq" id="WP_045365240.1">
    <property type="nucleotide sequence ID" value="NZ_AP018150.1"/>
</dbReference>
<gene>
    <name evidence="1" type="ORF">MCB1EB_1630</name>
</gene>
<sequence length="192" mass="21609">MIPLWAALASMVAGTALRQKTSQDAHRRQQHEINLSLQRQHDYQQQAQKAVMDMARQFEPEVRQQQRGQLVEQFEQEMMQPIRASIQQQKPQVQGNVSSSYLDEFKHSQERRLKDAQALARILSGIKATEQLRRNEIRGLADTGQRVGLLGNYSQGQMRADRTGIQQAGIPNGWMQLGGSVLSGLGQTGMMG</sequence>
<dbReference type="EMBL" id="AP018150">
    <property type="protein sequence ID" value="BBE09791.1"/>
    <property type="molecule type" value="Genomic_DNA"/>
</dbReference>
<evidence type="ECO:0000313" key="1">
    <source>
        <dbReference type="EMBL" id="BBE09791.1"/>
    </source>
</evidence>
<protein>
    <submittedName>
        <fullName evidence="1">Uncharacterized protein</fullName>
    </submittedName>
</protein>
<dbReference type="Proteomes" id="UP000282597">
    <property type="component" value="Chromosome"/>
</dbReference>
<name>A0A2Z6EWI1_9BURK</name>
<dbReference type="AlphaFoldDB" id="A0A2Z6EWI1"/>